<dbReference type="InterPro" id="IPR036291">
    <property type="entry name" value="NAD(P)-bd_dom_sf"/>
</dbReference>
<name>A0ABV8WMN0_9MICC</name>
<dbReference type="PRINTS" id="PR00080">
    <property type="entry name" value="SDRFAMILY"/>
</dbReference>
<proteinExistence type="inferred from homology"/>
<dbReference type="SUPFAM" id="SSF51735">
    <property type="entry name" value="NAD(P)-binding Rossmann-fold domains"/>
    <property type="match status" value="1"/>
</dbReference>
<dbReference type="PRINTS" id="PR00081">
    <property type="entry name" value="GDHRDH"/>
</dbReference>
<keyword evidence="5" id="KW-1185">Reference proteome</keyword>
<dbReference type="CDD" id="cd05233">
    <property type="entry name" value="SDR_c"/>
    <property type="match status" value="1"/>
</dbReference>
<dbReference type="PANTHER" id="PTHR44196:SF1">
    <property type="entry name" value="DEHYDROGENASE_REDUCTASE SDR FAMILY MEMBER 7B"/>
    <property type="match status" value="1"/>
</dbReference>
<dbReference type="RefSeq" id="WP_376977383.1">
    <property type="nucleotide sequence ID" value="NZ_JBHSDQ010000003.1"/>
</dbReference>
<keyword evidence="2 4" id="KW-0560">Oxidoreductase</keyword>
<evidence type="ECO:0000313" key="5">
    <source>
        <dbReference type="Proteomes" id="UP001595778"/>
    </source>
</evidence>
<comment type="similarity">
    <text evidence="1 3">Belongs to the short-chain dehydrogenases/reductases (SDR) family.</text>
</comment>
<evidence type="ECO:0000313" key="4">
    <source>
        <dbReference type="EMBL" id="MFC4396476.1"/>
    </source>
</evidence>
<accession>A0ABV8WMN0</accession>
<dbReference type="Proteomes" id="UP001595778">
    <property type="component" value="Unassembled WGS sequence"/>
</dbReference>
<dbReference type="Pfam" id="PF00106">
    <property type="entry name" value="adh_short"/>
    <property type="match status" value="1"/>
</dbReference>
<evidence type="ECO:0000256" key="1">
    <source>
        <dbReference type="ARBA" id="ARBA00006484"/>
    </source>
</evidence>
<reference evidence="5" key="1">
    <citation type="journal article" date="2019" name="Int. J. Syst. Evol. Microbiol.">
        <title>The Global Catalogue of Microorganisms (GCM) 10K type strain sequencing project: providing services to taxonomists for standard genome sequencing and annotation.</title>
        <authorList>
            <consortium name="The Broad Institute Genomics Platform"/>
            <consortium name="The Broad Institute Genome Sequencing Center for Infectious Disease"/>
            <person name="Wu L."/>
            <person name="Ma J."/>
        </authorList>
    </citation>
    <scope>NUCLEOTIDE SEQUENCE [LARGE SCALE GENOMIC DNA]</scope>
    <source>
        <strain evidence="5">PJ61</strain>
    </source>
</reference>
<dbReference type="GO" id="GO:0016491">
    <property type="term" value="F:oxidoreductase activity"/>
    <property type="evidence" value="ECO:0007669"/>
    <property type="project" value="UniProtKB-KW"/>
</dbReference>
<organism evidence="4 5">
    <name type="scientific">Arthrobacter sedimenti</name>
    <dbReference type="NCBI Taxonomy" id="2694931"/>
    <lineage>
        <taxon>Bacteria</taxon>
        <taxon>Bacillati</taxon>
        <taxon>Actinomycetota</taxon>
        <taxon>Actinomycetes</taxon>
        <taxon>Micrococcales</taxon>
        <taxon>Micrococcaceae</taxon>
        <taxon>Arthrobacter</taxon>
    </lineage>
</organism>
<dbReference type="EC" id="1.-.-.-" evidence="4"/>
<comment type="caution">
    <text evidence="4">The sequence shown here is derived from an EMBL/GenBank/DDBJ whole genome shotgun (WGS) entry which is preliminary data.</text>
</comment>
<sequence length="299" mass="31972">MRLQRGALASDALQGRVAVVTGSSRGLGFSMARALGLHGATVVLASRSDDGVAAAVGRLQAEGIAASGRRCDTGEPGDVEALRDEALSRGTLDIWVNNAGVSGVFGPTASTPVADFTDVVRTNILGTFHGARVALPVFLAQGHGDLVNLYGQGDRGPVALQNAYASSKRWVRQFTETLRLETKGTGVRVHGMNPGLVRTDLLGRVTSQPGYQHRLGALPVVVGLWGQSADEAAWPIVDMVTSDRAEFRFLTRRRLVTHGLHNVLRGSLRRTHRMPMEVTVLEAPQQPLPMARPSHRDSP</sequence>
<dbReference type="EMBL" id="JBHSDQ010000003">
    <property type="protein sequence ID" value="MFC4396476.1"/>
    <property type="molecule type" value="Genomic_DNA"/>
</dbReference>
<evidence type="ECO:0000256" key="3">
    <source>
        <dbReference type="RuleBase" id="RU000363"/>
    </source>
</evidence>
<gene>
    <name evidence="4" type="ORF">ACFO0G_10275</name>
</gene>
<evidence type="ECO:0000256" key="2">
    <source>
        <dbReference type="ARBA" id="ARBA00023002"/>
    </source>
</evidence>
<dbReference type="InterPro" id="IPR002347">
    <property type="entry name" value="SDR_fam"/>
</dbReference>
<protein>
    <submittedName>
        <fullName evidence="4">SDR family oxidoreductase</fullName>
        <ecNumber evidence="4">1.-.-.-</ecNumber>
    </submittedName>
</protein>
<dbReference type="Gene3D" id="3.40.50.720">
    <property type="entry name" value="NAD(P)-binding Rossmann-like Domain"/>
    <property type="match status" value="1"/>
</dbReference>
<dbReference type="PANTHER" id="PTHR44196">
    <property type="entry name" value="DEHYDROGENASE/REDUCTASE SDR FAMILY MEMBER 7B"/>
    <property type="match status" value="1"/>
</dbReference>